<feature type="region of interest" description="Disordered" evidence="1">
    <location>
        <begin position="80"/>
        <end position="186"/>
    </location>
</feature>
<feature type="compositionally biased region" description="Low complexity" evidence="1">
    <location>
        <begin position="126"/>
        <end position="141"/>
    </location>
</feature>
<proteinExistence type="predicted"/>
<feature type="domain" description="DUF4802" evidence="2">
    <location>
        <begin position="191"/>
        <end position="254"/>
    </location>
</feature>
<dbReference type="Proteomes" id="UP001566132">
    <property type="component" value="Unassembled WGS sequence"/>
</dbReference>
<reference evidence="3 4" key="1">
    <citation type="submission" date="2024-05" db="EMBL/GenBank/DDBJ databases">
        <title>Genetic variation in Jamaican populations of the coffee berry borer (Hypothenemus hampei).</title>
        <authorList>
            <person name="Errbii M."/>
            <person name="Myrie A."/>
        </authorList>
    </citation>
    <scope>NUCLEOTIDE SEQUENCE [LARGE SCALE GENOMIC DNA]</scope>
    <source>
        <strain evidence="3">JA-Hopewell-2020-01-JO</strain>
        <tissue evidence="3">Whole body</tissue>
    </source>
</reference>
<feature type="compositionally biased region" description="Polar residues" evidence="1">
    <location>
        <begin position="80"/>
        <end position="90"/>
    </location>
</feature>
<keyword evidence="4" id="KW-1185">Reference proteome</keyword>
<dbReference type="AlphaFoldDB" id="A0ABD1F511"/>
<feature type="compositionally biased region" description="Polar residues" evidence="1">
    <location>
        <begin position="172"/>
        <end position="181"/>
    </location>
</feature>
<dbReference type="InterPro" id="IPR032061">
    <property type="entry name" value="DUF4802"/>
</dbReference>
<organism evidence="3 4">
    <name type="scientific">Hypothenemus hampei</name>
    <name type="common">Coffee berry borer</name>
    <dbReference type="NCBI Taxonomy" id="57062"/>
    <lineage>
        <taxon>Eukaryota</taxon>
        <taxon>Metazoa</taxon>
        <taxon>Ecdysozoa</taxon>
        <taxon>Arthropoda</taxon>
        <taxon>Hexapoda</taxon>
        <taxon>Insecta</taxon>
        <taxon>Pterygota</taxon>
        <taxon>Neoptera</taxon>
        <taxon>Endopterygota</taxon>
        <taxon>Coleoptera</taxon>
        <taxon>Polyphaga</taxon>
        <taxon>Cucujiformia</taxon>
        <taxon>Curculionidae</taxon>
        <taxon>Scolytinae</taxon>
        <taxon>Hypothenemus</taxon>
    </lineage>
</organism>
<evidence type="ECO:0000313" key="4">
    <source>
        <dbReference type="Proteomes" id="UP001566132"/>
    </source>
</evidence>
<gene>
    <name evidence="3" type="ORF">ABEB36_002238</name>
</gene>
<protein>
    <recommendedName>
        <fullName evidence="2">DUF4802 domain-containing protein</fullName>
    </recommendedName>
</protein>
<comment type="caution">
    <text evidence="3">The sequence shown here is derived from an EMBL/GenBank/DDBJ whole genome shotgun (WGS) entry which is preliminary data.</text>
</comment>
<dbReference type="EMBL" id="JBDJPC010000002">
    <property type="protein sequence ID" value="KAL1512682.1"/>
    <property type="molecule type" value="Genomic_DNA"/>
</dbReference>
<evidence type="ECO:0000259" key="2">
    <source>
        <dbReference type="Pfam" id="PF16060"/>
    </source>
</evidence>
<evidence type="ECO:0000256" key="1">
    <source>
        <dbReference type="SAM" id="MobiDB-lite"/>
    </source>
</evidence>
<feature type="compositionally biased region" description="Polar residues" evidence="1">
    <location>
        <begin position="104"/>
        <end position="125"/>
    </location>
</feature>
<sequence>MFNVYINFHTLFLNLVNFSKEIFENLIVPVSVLHGKAENSYTTGKPMRDGILLSTFVDINQLNTTVNLAPFKLKFSRMSKSNSLNRSSTETEQDSEVATVRDPLTSTMTEEGNESVSTESYNADISSMNSNSNSTVNSNSNKGRGGNAKILPSSPPPSYDFVLKESRRKQQRSVNSQSSTAPPRAQEIMHKSSKEFYKAVAKQFGITCKMSDHCRCYDCQSHYFDCEYEQNEQEKTDGGLGAGTPVFLHEVMHGTACNIL</sequence>
<evidence type="ECO:0000313" key="3">
    <source>
        <dbReference type="EMBL" id="KAL1512682.1"/>
    </source>
</evidence>
<accession>A0ABD1F511</accession>
<dbReference type="Pfam" id="PF16060">
    <property type="entry name" value="DUF4802"/>
    <property type="match status" value="1"/>
</dbReference>
<name>A0ABD1F511_HYPHA</name>